<feature type="chain" id="PRO_5047318598" evidence="1">
    <location>
        <begin position="24"/>
        <end position="126"/>
    </location>
</feature>
<dbReference type="PROSITE" id="PS51257">
    <property type="entry name" value="PROKAR_LIPOPROTEIN"/>
    <property type="match status" value="1"/>
</dbReference>
<comment type="caution">
    <text evidence="2">The sequence shown here is derived from an EMBL/GenBank/DDBJ whole genome shotgun (WGS) entry which is preliminary data.</text>
</comment>
<dbReference type="RefSeq" id="WP_299604756.1">
    <property type="nucleotide sequence ID" value="NZ_BAAAGE010000001.1"/>
</dbReference>
<gene>
    <name evidence="2" type="ORF">GCM10009430_05230</name>
</gene>
<name>A0ABP3TN89_9FLAO</name>
<accession>A0ABP3TN89</accession>
<organism evidence="2 3">
    <name type="scientific">Aquimarina litoralis</name>
    <dbReference type="NCBI Taxonomy" id="584605"/>
    <lineage>
        <taxon>Bacteria</taxon>
        <taxon>Pseudomonadati</taxon>
        <taxon>Bacteroidota</taxon>
        <taxon>Flavobacteriia</taxon>
        <taxon>Flavobacteriales</taxon>
        <taxon>Flavobacteriaceae</taxon>
        <taxon>Aquimarina</taxon>
    </lineage>
</organism>
<dbReference type="EMBL" id="BAAAGE010000001">
    <property type="protein sequence ID" value="GAA0713451.1"/>
    <property type="molecule type" value="Genomic_DNA"/>
</dbReference>
<keyword evidence="1" id="KW-0732">Signal</keyword>
<evidence type="ECO:0000256" key="1">
    <source>
        <dbReference type="SAM" id="SignalP"/>
    </source>
</evidence>
<protein>
    <submittedName>
        <fullName evidence="2">Uncharacterized protein</fullName>
    </submittedName>
</protein>
<feature type="signal peptide" evidence="1">
    <location>
        <begin position="1"/>
        <end position="23"/>
    </location>
</feature>
<keyword evidence="3" id="KW-1185">Reference proteome</keyword>
<evidence type="ECO:0000313" key="2">
    <source>
        <dbReference type="EMBL" id="GAA0713451.1"/>
    </source>
</evidence>
<evidence type="ECO:0000313" key="3">
    <source>
        <dbReference type="Proteomes" id="UP001501758"/>
    </source>
</evidence>
<dbReference type="Proteomes" id="UP001501758">
    <property type="component" value="Unassembled WGS sequence"/>
</dbReference>
<sequence>MKKLALILISLAVLTSCSNDDDATPEAIPVTVTLKAVVSGALNNSPVIQYRDASGDLKSETLTVGTWEKSLNVTSGYNLFLKTTGTINGSVEITASAEGEGISFDDSKSSTANVDVDFELEISKTL</sequence>
<proteinExistence type="predicted"/>
<reference evidence="3" key="1">
    <citation type="journal article" date="2019" name="Int. J. Syst. Evol. Microbiol.">
        <title>The Global Catalogue of Microorganisms (GCM) 10K type strain sequencing project: providing services to taxonomists for standard genome sequencing and annotation.</title>
        <authorList>
            <consortium name="The Broad Institute Genomics Platform"/>
            <consortium name="The Broad Institute Genome Sequencing Center for Infectious Disease"/>
            <person name="Wu L."/>
            <person name="Ma J."/>
        </authorList>
    </citation>
    <scope>NUCLEOTIDE SEQUENCE [LARGE SCALE GENOMIC DNA]</scope>
    <source>
        <strain evidence="3">JCM 15974</strain>
    </source>
</reference>